<organism evidence="3">
    <name type="scientific">Hymenolepis diminuta</name>
    <name type="common">Rat tapeworm</name>
    <dbReference type="NCBI Taxonomy" id="6216"/>
    <lineage>
        <taxon>Eukaryota</taxon>
        <taxon>Metazoa</taxon>
        <taxon>Spiralia</taxon>
        <taxon>Lophotrochozoa</taxon>
        <taxon>Platyhelminthes</taxon>
        <taxon>Cestoda</taxon>
        <taxon>Eucestoda</taxon>
        <taxon>Cyclophyllidea</taxon>
        <taxon>Hymenolepididae</taxon>
        <taxon>Hymenolepis</taxon>
    </lineage>
</organism>
<dbReference type="AlphaFoldDB" id="A0A158QBP9"/>
<proteinExistence type="predicted"/>
<evidence type="ECO:0000313" key="3">
    <source>
        <dbReference type="WBParaSite" id="HDID_0000030601-mRNA-1"/>
    </source>
</evidence>
<dbReference type="WBParaSite" id="HDID_0000030601-mRNA-1">
    <property type="protein sequence ID" value="HDID_0000030601-mRNA-1"/>
    <property type="gene ID" value="HDID_0000030601"/>
</dbReference>
<accession>A0A158QBP9</accession>
<sequence>MSIPLMNQLPDHAHDARKILKIDVERFCPIKYPGEVKIHQSANSERPWTCIFSNPRAYQRNGHSYHANTVIDWALRLRVYACEGVFGAALYLRRQGRIDRPARMRYRFFHWDIQHVWITSKVRRRRDNDARVVELTGHVLVRAKSPPIHQYLEKLMPSHQGL</sequence>
<gene>
    <name evidence="1" type="ORF">HDID_LOCUS307</name>
</gene>
<protein>
    <submittedName>
        <fullName evidence="3">Thioesterase</fullName>
    </submittedName>
</protein>
<name>A0A158QBP9_HYMDI</name>
<evidence type="ECO:0000313" key="2">
    <source>
        <dbReference type="Proteomes" id="UP000274504"/>
    </source>
</evidence>
<reference evidence="3" key="1">
    <citation type="submission" date="2016-04" db="UniProtKB">
        <authorList>
            <consortium name="WormBaseParasite"/>
        </authorList>
    </citation>
    <scope>IDENTIFICATION</scope>
</reference>
<dbReference type="Proteomes" id="UP000274504">
    <property type="component" value="Unassembled WGS sequence"/>
</dbReference>
<evidence type="ECO:0000313" key="1">
    <source>
        <dbReference type="EMBL" id="VDL14649.1"/>
    </source>
</evidence>
<dbReference type="EMBL" id="UYSG01000037">
    <property type="protein sequence ID" value="VDL14649.1"/>
    <property type="molecule type" value="Genomic_DNA"/>
</dbReference>
<reference evidence="1 2" key="2">
    <citation type="submission" date="2018-11" db="EMBL/GenBank/DDBJ databases">
        <authorList>
            <consortium name="Pathogen Informatics"/>
        </authorList>
    </citation>
    <scope>NUCLEOTIDE SEQUENCE [LARGE SCALE GENOMIC DNA]</scope>
</reference>